<dbReference type="EMBL" id="BFBY01000008">
    <property type="protein sequence ID" value="GBG05180.1"/>
    <property type="molecule type" value="Genomic_DNA"/>
</dbReference>
<organism evidence="7 8">
    <name type="scientific">Lactobacillus rodentium</name>
    <dbReference type="NCBI Taxonomy" id="947835"/>
    <lineage>
        <taxon>Bacteria</taxon>
        <taxon>Bacillati</taxon>
        <taxon>Bacillota</taxon>
        <taxon>Bacilli</taxon>
        <taxon>Lactobacillales</taxon>
        <taxon>Lactobacillaceae</taxon>
        <taxon>Lactobacillus</taxon>
    </lineage>
</organism>
<dbReference type="Pfam" id="PF01594">
    <property type="entry name" value="AI-2E_transport"/>
    <property type="match status" value="1"/>
</dbReference>
<feature type="transmembrane region" description="Helical" evidence="6">
    <location>
        <begin position="266"/>
        <end position="285"/>
    </location>
</feature>
<feature type="transmembrane region" description="Helical" evidence="6">
    <location>
        <begin position="36"/>
        <end position="54"/>
    </location>
</feature>
<feature type="transmembrane region" description="Helical" evidence="6">
    <location>
        <begin position="12"/>
        <end position="30"/>
    </location>
</feature>
<evidence type="ECO:0000256" key="5">
    <source>
        <dbReference type="ARBA" id="ARBA00023136"/>
    </source>
</evidence>
<keyword evidence="3 6" id="KW-0812">Transmembrane</keyword>
<dbReference type="GO" id="GO:0055085">
    <property type="term" value="P:transmembrane transport"/>
    <property type="evidence" value="ECO:0007669"/>
    <property type="project" value="TreeGrafter"/>
</dbReference>
<keyword evidence="4 6" id="KW-1133">Transmembrane helix</keyword>
<evidence type="ECO:0000313" key="7">
    <source>
        <dbReference type="EMBL" id="GBG05180.1"/>
    </source>
</evidence>
<evidence type="ECO:0000313" key="8">
    <source>
        <dbReference type="Proteomes" id="UP000257317"/>
    </source>
</evidence>
<comment type="caution">
    <text evidence="7">The sequence shown here is derived from an EMBL/GenBank/DDBJ whole genome shotgun (WGS) entry which is preliminary data.</text>
</comment>
<keyword evidence="5 6" id="KW-0472">Membrane</keyword>
<evidence type="ECO:0000256" key="3">
    <source>
        <dbReference type="ARBA" id="ARBA00022692"/>
    </source>
</evidence>
<dbReference type="InterPro" id="IPR002549">
    <property type="entry name" value="AI-2E-like"/>
</dbReference>
<feature type="transmembrane region" description="Helical" evidence="6">
    <location>
        <begin position="297"/>
        <end position="330"/>
    </location>
</feature>
<feature type="transmembrane region" description="Helical" evidence="6">
    <location>
        <begin position="66"/>
        <end position="86"/>
    </location>
</feature>
<name>A0A2Z6TFV8_9LACO</name>
<evidence type="ECO:0000256" key="2">
    <source>
        <dbReference type="ARBA" id="ARBA00009773"/>
    </source>
</evidence>
<sequence length="351" mass="39862">MQKVWQNFKANIPLRRTVVLALIVYILYLARSMMNTILLTFIFTYLIVHLIKFFKKHIPKLPSRVVVVLAYLLVIALIYLAVTVYIPVISHQTIKMVHSVVKFYQDNDWDWVMKSVHHYISNAELANQAKKGMGIIFHAVTGFGTLTVSIVMSLLLSFFYTIDLVNLNKFSQAFVQTGFLKWLFEDITYFGKKFVNTFGVVLEAQFLIAICNTVLTLIGLIILKIPQIFALGIIVFVLSLVPVAGVIISLIPLGIVGYTVGGIQDVIYIFVMIMVIHAIESYVLNPKLMASKTELPIFYTFVCLLVGEHFFGIWGLIVAVPIFTFLLDILGIKPVKTKHQLHLKKTEKIFK</sequence>
<dbReference type="RefSeq" id="WP_117118510.1">
    <property type="nucleotide sequence ID" value="NZ_BFBY01000008.1"/>
</dbReference>
<dbReference type="GO" id="GO:0016020">
    <property type="term" value="C:membrane"/>
    <property type="evidence" value="ECO:0007669"/>
    <property type="project" value="UniProtKB-SubCell"/>
</dbReference>
<comment type="similarity">
    <text evidence="2">Belongs to the autoinducer-2 exporter (AI-2E) (TC 2.A.86) family.</text>
</comment>
<protein>
    <submittedName>
        <fullName evidence="7">Membrane protein</fullName>
    </submittedName>
</protein>
<dbReference type="PANTHER" id="PTHR21716">
    <property type="entry name" value="TRANSMEMBRANE PROTEIN"/>
    <property type="match status" value="1"/>
</dbReference>
<feature type="transmembrane region" description="Helical" evidence="6">
    <location>
        <begin position="135"/>
        <end position="162"/>
    </location>
</feature>
<evidence type="ECO:0000256" key="1">
    <source>
        <dbReference type="ARBA" id="ARBA00004141"/>
    </source>
</evidence>
<evidence type="ECO:0000256" key="6">
    <source>
        <dbReference type="SAM" id="Phobius"/>
    </source>
</evidence>
<feature type="transmembrane region" description="Helical" evidence="6">
    <location>
        <begin position="200"/>
        <end position="222"/>
    </location>
</feature>
<dbReference type="AlphaFoldDB" id="A0A2Z6TFV8"/>
<accession>A0A2Z6TFV8</accession>
<reference evidence="8" key="1">
    <citation type="submission" date="2018-03" db="EMBL/GenBank/DDBJ databases">
        <title>New taxa in the Lactobacillus gasseri group.</title>
        <authorList>
            <person name="Tanizawa Y."/>
            <person name="Tohno M."/>
            <person name="Endo A."/>
            <person name="Arita M."/>
        </authorList>
    </citation>
    <scope>NUCLEOTIDE SEQUENCE [LARGE SCALE GENOMIC DNA]</scope>
    <source>
        <strain evidence="8">DSM 24759</strain>
    </source>
</reference>
<proteinExistence type="inferred from homology"/>
<feature type="transmembrane region" description="Helical" evidence="6">
    <location>
        <begin position="228"/>
        <end position="254"/>
    </location>
</feature>
<gene>
    <name evidence="7" type="primary">perM</name>
    <name evidence="7" type="ORF">LrDSM24759_10940</name>
</gene>
<evidence type="ECO:0000256" key="4">
    <source>
        <dbReference type="ARBA" id="ARBA00022989"/>
    </source>
</evidence>
<dbReference type="Proteomes" id="UP000257317">
    <property type="component" value="Unassembled WGS sequence"/>
</dbReference>
<dbReference type="PANTHER" id="PTHR21716:SF62">
    <property type="entry name" value="TRANSPORT PROTEIN YDBI-RELATED"/>
    <property type="match status" value="1"/>
</dbReference>
<comment type="subcellular location">
    <subcellularLocation>
        <location evidence="1">Membrane</location>
        <topology evidence="1">Multi-pass membrane protein</topology>
    </subcellularLocation>
</comment>
<dbReference type="OrthoDB" id="9772136at2"/>
<keyword evidence="8" id="KW-1185">Reference proteome</keyword>